<sequence>MDDTNQPQAQRHDSTTSDASTASVSSSGLDSAAPLAESSQLPIRSSVNRVHSVSSRTSPYPLSHSSGRHSLPGEVANIPRTAQYHAVGMPARHPLGLQTDPMHSDVSSTDSADGNNIDVEPEVLMALRSTREVVDGRAISASLAMVDNDNEDGSNVNENEEEDEYEDDEVSHDTDAAGGDSAASTSAAAASGDTEVRRLGQGSTTAFSGTCPATKRPRLSNASVASSSHLFGCPICLSTIREAFMTACGHSFCFRCISRHLSERHLCPLCFQPLTGDQIFPNFALNKLITQGASDPAQQTNALQTPYPPSSQLSLRHLTTVEQIRSTVEDGDLLDADDIDTLLMVLQQKKQNMRCFERQFEMATMRQFLLTAQTKKVSEMEVLRKELVVVEEDLEYVSAQLDRFAPSSEALSDSLLSRSRMVSTCGKQPAVAEGAQVPTASLGDTKDMAMEQQQQPRNVRVEEHFGDLEAFYFDTRMRGVGSEGLDEFLETLTTFARHERFRPVATLRYGDSTATTAIVASIEFDRDDDVFAVAGVTRKIKIYDYNNVIEQAEAWSELAQQQQQRRRRGKEQQQQMEERAGEWWSREGDAGGASDSGALATALQYPVTEFTNRSKISCLSFNPYIKAQLACSDYDGTVSLWDVSTGAATLTLGEHEKRAWSVDFSHVDPTRLCSGSDDGKVKIWTTNRRASVMTIEGKANVCCVRFNPLHGNILSFGSADHNVHCFDLRSPKQPLYVLRGHRKAVSYTRFLSPDEIISASTDSSLKLWNLQTQECVRTFSGHANEKNFVGLTTSNGEWIACGSENNTMYAYYRNLSQPAVTYKFGNCNPVTGVEQAEEDPSLFVSAVCWKNKSNTMLSANSQGIIKFLELV</sequence>
<dbReference type="PANTHER" id="PTHR44080">
    <property type="entry name" value="E3 UBIQUITIN-PROTEIN LIGASE COP1"/>
    <property type="match status" value="1"/>
</dbReference>
<dbReference type="GO" id="GO:0043161">
    <property type="term" value="P:proteasome-mediated ubiquitin-dependent protein catabolic process"/>
    <property type="evidence" value="ECO:0007669"/>
    <property type="project" value="TreeGrafter"/>
</dbReference>
<dbReference type="PROSITE" id="PS50089">
    <property type="entry name" value="ZF_RING_2"/>
    <property type="match status" value="1"/>
</dbReference>
<evidence type="ECO:0000313" key="11">
    <source>
        <dbReference type="Proteomes" id="UP001149813"/>
    </source>
</evidence>
<dbReference type="InterPro" id="IPR013083">
    <property type="entry name" value="Znf_RING/FYVE/PHD"/>
</dbReference>
<keyword evidence="2" id="KW-0479">Metal-binding</keyword>
<dbReference type="PRINTS" id="PR00320">
    <property type="entry name" value="GPROTEINBRPT"/>
</dbReference>
<evidence type="ECO:0000256" key="8">
    <source>
        <dbReference type="SAM" id="MobiDB-lite"/>
    </source>
</evidence>
<dbReference type="InterPro" id="IPR042755">
    <property type="entry name" value="COP1"/>
</dbReference>
<dbReference type="Pfam" id="PF13923">
    <property type="entry name" value="zf-C3HC4_2"/>
    <property type="match status" value="1"/>
</dbReference>
<dbReference type="SMART" id="SM00184">
    <property type="entry name" value="RING"/>
    <property type="match status" value="1"/>
</dbReference>
<dbReference type="PROSITE" id="PS50082">
    <property type="entry name" value="WD_REPEATS_2"/>
    <property type="match status" value="3"/>
</dbReference>
<feature type="compositionally biased region" description="Low complexity" evidence="8">
    <location>
        <begin position="176"/>
        <end position="193"/>
    </location>
</feature>
<name>A0A9W7Y181_9FUNG</name>
<comment type="caution">
    <text evidence="10">The sequence shown here is derived from an EMBL/GenBank/DDBJ whole genome shotgun (WGS) entry which is preliminary data.</text>
</comment>
<feature type="region of interest" description="Disordered" evidence="8">
    <location>
        <begin position="92"/>
        <end position="116"/>
    </location>
</feature>
<feature type="repeat" description="WD" evidence="7">
    <location>
        <begin position="609"/>
        <end position="651"/>
    </location>
</feature>
<evidence type="ECO:0000256" key="4">
    <source>
        <dbReference type="ARBA" id="ARBA00022771"/>
    </source>
</evidence>
<evidence type="ECO:0000256" key="2">
    <source>
        <dbReference type="ARBA" id="ARBA00022723"/>
    </source>
</evidence>
<feature type="domain" description="RING-type" evidence="9">
    <location>
        <begin position="233"/>
        <end position="270"/>
    </location>
</feature>
<dbReference type="PROSITE" id="PS50294">
    <property type="entry name" value="WD_REPEATS_REGION"/>
    <property type="match status" value="1"/>
</dbReference>
<dbReference type="InterPro" id="IPR019775">
    <property type="entry name" value="WD40_repeat_CS"/>
</dbReference>
<evidence type="ECO:0000313" key="10">
    <source>
        <dbReference type="EMBL" id="KAJ1724964.1"/>
    </source>
</evidence>
<evidence type="ECO:0000259" key="9">
    <source>
        <dbReference type="PROSITE" id="PS50089"/>
    </source>
</evidence>
<feature type="compositionally biased region" description="Polar residues" evidence="8">
    <location>
        <begin position="105"/>
        <end position="114"/>
    </location>
</feature>
<feature type="repeat" description="WD" evidence="7">
    <location>
        <begin position="652"/>
        <end position="694"/>
    </location>
</feature>
<feature type="compositionally biased region" description="Acidic residues" evidence="8">
    <location>
        <begin position="148"/>
        <end position="170"/>
    </location>
</feature>
<keyword evidence="5" id="KW-0862">Zinc</keyword>
<evidence type="ECO:0000256" key="6">
    <source>
        <dbReference type="PROSITE-ProRule" id="PRU00175"/>
    </source>
</evidence>
<dbReference type="InterPro" id="IPR017907">
    <property type="entry name" value="Znf_RING_CS"/>
</dbReference>
<dbReference type="Gene3D" id="2.130.10.10">
    <property type="entry name" value="YVTN repeat-like/Quinoprotein amine dehydrogenase"/>
    <property type="match status" value="2"/>
</dbReference>
<feature type="compositionally biased region" description="Basic and acidic residues" evidence="8">
    <location>
        <begin position="576"/>
        <end position="588"/>
    </location>
</feature>
<proteinExistence type="predicted"/>
<gene>
    <name evidence="10" type="ORF">LPJ53_000818</name>
</gene>
<evidence type="ECO:0000256" key="5">
    <source>
        <dbReference type="ARBA" id="ARBA00022833"/>
    </source>
</evidence>
<dbReference type="OrthoDB" id="273771at2759"/>
<dbReference type="PANTHER" id="PTHR44080:SF1">
    <property type="entry name" value="E3 UBIQUITIN-PROTEIN LIGASE COP1"/>
    <property type="match status" value="1"/>
</dbReference>
<keyword evidence="4 6" id="KW-0863">Zinc-finger</keyword>
<dbReference type="SUPFAM" id="SSF57850">
    <property type="entry name" value="RING/U-box"/>
    <property type="match status" value="1"/>
</dbReference>
<dbReference type="AlphaFoldDB" id="A0A9W7Y181"/>
<dbReference type="PROSITE" id="PS00678">
    <property type="entry name" value="WD_REPEATS_1"/>
    <property type="match status" value="1"/>
</dbReference>
<dbReference type="GO" id="GO:0061630">
    <property type="term" value="F:ubiquitin protein ligase activity"/>
    <property type="evidence" value="ECO:0007669"/>
    <property type="project" value="InterPro"/>
</dbReference>
<dbReference type="SMART" id="SM00320">
    <property type="entry name" value="WD40"/>
    <property type="match status" value="7"/>
</dbReference>
<feature type="region of interest" description="Disordered" evidence="8">
    <location>
        <begin position="565"/>
        <end position="588"/>
    </location>
</feature>
<dbReference type="InterPro" id="IPR001680">
    <property type="entry name" value="WD40_rpt"/>
</dbReference>
<dbReference type="InterPro" id="IPR036322">
    <property type="entry name" value="WD40_repeat_dom_sf"/>
</dbReference>
<accession>A0A9W7Y181</accession>
<dbReference type="CDD" id="cd16504">
    <property type="entry name" value="RING-HC_COP1"/>
    <property type="match status" value="1"/>
</dbReference>
<dbReference type="PROSITE" id="PS00518">
    <property type="entry name" value="ZF_RING_1"/>
    <property type="match status" value="1"/>
</dbReference>
<dbReference type="GO" id="GO:0008270">
    <property type="term" value="F:zinc ion binding"/>
    <property type="evidence" value="ECO:0007669"/>
    <property type="project" value="UniProtKB-KW"/>
</dbReference>
<keyword evidence="1 7" id="KW-0853">WD repeat</keyword>
<dbReference type="InterPro" id="IPR015943">
    <property type="entry name" value="WD40/YVTN_repeat-like_dom_sf"/>
</dbReference>
<feature type="compositionally biased region" description="Low complexity" evidence="8">
    <location>
        <begin position="44"/>
        <end position="58"/>
    </location>
</feature>
<feature type="region of interest" description="Disordered" evidence="8">
    <location>
        <begin position="144"/>
        <end position="212"/>
    </location>
</feature>
<evidence type="ECO:0000256" key="1">
    <source>
        <dbReference type="ARBA" id="ARBA00022574"/>
    </source>
</evidence>
<evidence type="ECO:0000256" key="3">
    <source>
        <dbReference type="ARBA" id="ARBA00022737"/>
    </source>
</evidence>
<keyword evidence="11" id="KW-1185">Reference proteome</keyword>
<keyword evidence="3" id="KW-0677">Repeat</keyword>
<protein>
    <recommendedName>
        <fullName evidence="9">RING-type domain-containing protein</fullName>
    </recommendedName>
</protein>
<reference evidence="10" key="1">
    <citation type="submission" date="2022-07" db="EMBL/GenBank/DDBJ databases">
        <title>Phylogenomic reconstructions and comparative analyses of Kickxellomycotina fungi.</title>
        <authorList>
            <person name="Reynolds N.K."/>
            <person name="Stajich J.E."/>
            <person name="Barry K."/>
            <person name="Grigoriev I.V."/>
            <person name="Crous P."/>
            <person name="Smith M.E."/>
        </authorList>
    </citation>
    <scope>NUCLEOTIDE SEQUENCE</scope>
    <source>
        <strain evidence="10">NBRC 32514</strain>
    </source>
</reference>
<dbReference type="Proteomes" id="UP001149813">
    <property type="component" value="Unassembled WGS sequence"/>
</dbReference>
<dbReference type="EMBL" id="JANBOJ010000016">
    <property type="protein sequence ID" value="KAJ1724964.1"/>
    <property type="molecule type" value="Genomic_DNA"/>
</dbReference>
<evidence type="ECO:0000256" key="7">
    <source>
        <dbReference type="PROSITE-ProRule" id="PRU00221"/>
    </source>
</evidence>
<feature type="compositionally biased region" description="Low complexity" evidence="8">
    <location>
        <begin position="16"/>
        <end position="33"/>
    </location>
</feature>
<organism evidence="10 11">
    <name type="scientific">Coemansia erecta</name>
    <dbReference type="NCBI Taxonomy" id="147472"/>
    <lineage>
        <taxon>Eukaryota</taxon>
        <taxon>Fungi</taxon>
        <taxon>Fungi incertae sedis</taxon>
        <taxon>Zoopagomycota</taxon>
        <taxon>Kickxellomycotina</taxon>
        <taxon>Kickxellomycetes</taxon>
        <taxon>Kickxellales</taxon>
        <taxon>Kickxellaceae</taxon>
        <taxon>Coemansia</taxon>
    </lineage>
</organism>
<dbReference type="Gene3D" id="3.30.40.10">
    <property type="entry name" value="Zinc/RING finger domain, C3HC4 (zinc finger)"/>
    <property type="match status" value="1"/>
</dbReference>
<feature type="repeat" description="WD" evidence="7">
    <location>
        <begin position="738"/>
        <end position="778"/>
    </location>
</feature>
<dbReference type="SUPFAM" id="SSF50978">
    <property type="entry name" value="WD40 repeat-like"/>
    <property type="match status" value="1"/>
</dbReference>
<dbReference type="InterPro" id="IPR020472">
    <property type="entry name" value="WD40_PAC1"/>
</dbReference>
<dbReference type="Pfam" id="PF00400">
    <property type="entry name" value="WD40"/>
    <property type="match status" value="4"/>
</dbReference>
<feature type="region of interest" description="Disordered" evidence="8">
    <location>
        <begin position="1"/>
        <end position="74"/>
    </location>
</feature>
<dbReference type="InterPro" id="IPR001841">
    <property type="entry name" value="Znf_RING"/>
</dbReference>